<keyword evidence="8" id="KW-0511">Multifunctional enzyme</keyword>
<feature type="chain" id="PRO_5023248217" description="Arginine biosynthesis bifunctional protein ArgJ beta chain" evidence="8">
    <location>
        <begin position="173"/>
        <end position="378"/>
    </location>
</feature>
<evidence type="ECO:0000313" key="9">
    <source>
        <dbReference type="EMBL" id="BAI69288.1"/>
    </source>
</evidence>
<dbReference type="NCBIfam" id="TIGR00120">
    <property type="entry name" value="ArgJ"/>
    <property type="match status" value="1"/>
</dbReference>
<dbReference type="OrthoDB" id="9804242at2"/>
<dbReference type="Gene3D" id="3.10.20.340">
    <property type="entry name" value="ArgJ beta chain, C-terminal domain"/>
    <property type="match status" value="1"/>
</dbReference>
<evidence type="ECO:0000313" key="10">
    <source>
        <dbReference type="Proteomes" id="UP000002574"/>
    </source>
</evidence>
<protein>
    <recommendedName>
        <fullName evidence="8">Arginine biosynthesis bifunctional protein ArgJ</fullName>
    </recommendedName>
    <domain>
        <recommendedName>
            <fullName evidence="8">Glutamate N-acetyltransferase</fullName>
            <ecNumber evidence="8">2.3.1.35</ecNumber>
        </recommendedName>
        <alternativeName>
            <fullName evidence="8">Ornithine acetyltransferase</fullName>
            <shortName evidence="8">OATase</shortName>
        </alternativeName>
        <alternativeName>
            <fullName evidence="8">Ornithine transacetylase</fullName>
        </alternativeName>
    </domain>
    <domain>
        <recommendedName>
            <fullName evidence="8">Amino-acid acetyltransferase</fullName>
            <ecNumber evidence="8">2.3.1.1</ecNumber>
        </recommendedName>
        <alternativeName>
            <fullName evidence="8">N-acetylglutamate synthase</fullName>
            <shortName evidence="8">AGSase</shortName>
        </alternativeName>
    </domain>
    <component>
        <recommendedName>
            <fullName evidence="8">Arginine biosynthesis bifunctional protein ArgJ alpha chain</fullName>
        </recommendedName>
    </component>
    <component>
        <recommendedName>
            <fullName evidence="8">Arginine biosynthesis bifunctional protein ArgJ beta chain</fullName>
        </recommendedName>
    </component>
</protein>
<dbReference type="AlphaFoldDB" id="D3DHI6"/>
<keyword evidence="7 8" id="KW-0012">Acyltransferase</keyword>
<dbReference type="GO" id="GO:0004358">
    <property type="term" value="F:L-glutamate N-acetyltransferase activity, acting on acetyl-L-ornithine as donor"/>
    <property type="evidence" value="ECO:0007669"/>
    <property type="project" value="UniProtKB-UniRule"/>
</dbReference>
<dbReference type="RefSeq" id="WP_012963469.1">
    <property type="nucleotide sequence ID" value="NC_013799.1"/>
</dbReference>
<proteinExistence type="inferred from homology"/>
<keyword evidence="10" id="KW-1185">Reference proteome</keyword>
<feature type="binding site" evidence="8">
    <location>
        <position position="378"/>
    </location>
    <ligand>
        <name>substrate</name>
    </ligand>
</feature>
<dbReference type="GO" id="GO:0006592">
    <property type="term" value="P:ornithine biosynthetic process"/>
    <property type="evidence" value="ECO:0007669"/>
    <property type="project" value="TreeGrafter"/>
</dbReference>
<dbReference type="EC" id="2.3.1.1" evidence="8"/>
<sequence length="378" mass="41656">MNVLMGVGKAGLKSEGKPDVLVVLLPQICNASFLFTSNHFKAGSVIYSQQVFEKSRTVRAFVVNSGNANCGVGKEGIMHAEQMAKRVAQHLDIEEGQVLVFSTGIIGKPLPIDNLLKAIDDACSLLEPLDLKRASEVISTTDRFPKYDFVKMGSLEVYGFAKGAGMIHPNMSTMLAFLFTNAQIDSYTLSYLHRQVAERTFNSISVDGCTSTNDSFGIISLGVIKEDLEKVREAIYEVSLSLAKKMVEDGEGATKIIKVVVKNASLELKAKTIAEKIATSNLVKTAIFGRDPNWGRILASAGSTAFPIDQFRLKLYIGNHLVYDGKAHPKANEKAKAYMEENREVEIVLDLMEGKESWTYYTCDLSYDYVRINAEYSS</sequence>
<dbReference type="FunFam" id="3.10.20.340:FF:000003">
    <property type="entry name" value="Arginine biosynthesis bifunctional protein ArgJ"/>
    <property type="match status" value="1"/>
</dbReference>
<dbReference type="PANTHER" id="PTHR23100:SF0">
    <property type="entry name" value="ARGININE BIOSYNTHESIS BIFUNCTIONAL PROTEIN ARGJ, MITOCHONDRIAL"/>
    <property type="match status" value="1"/>
</dbReference>
<feature type="binding site" evidence="8">
    <location>
        <position position="173"/>
    </location>
    <ligand>
        <name>substrate</name>
    </ligand>
</feature>
<dbReference type="SUPFAM" id="SSF56266">
    <property type="entry name" value="DmpA/ArgJ-like"/>
    <property type="match status" value="1"/>
</dbReference>
<comment type="catalytic activity">
    <reaction evidence="8">
        <text>N(2)-acetyl-L-ornithine + L-glutamate = N-acetyl-L-glutamate + L-ornithine</text>
        <dbReference type="Rhea" id="RHEA:15349"/>
        <dbReference type="ChEBI" id="CHEBI:29985"/>
        <dbReference type="ChEBI" id="CHEBI:44337"/>
        <dbReference type="ChEBI" id="CHEBI:46911"/>
        <dbReference type="ChEBI" id="CHEBI:57805"/>
        <dbReference type="EC" id="2.3.1.35"/>
    </reaction>
</comment>
<evidence type="ECO:0000256" key="8">
    <source>
        <dbReference type="HAMAP-Rule" id="MF_01106"/>
    </source>
</evidence>
<dbReference type="GO" id="GO:0005737">
    <property type="term" value="C:cytoplasm"/>
    <property type="evidence" value="ECO:0007669"/>
    <property type="project" value="UniProtKB-SubCell"/>
</dbReference>
<comment type="function">
    <text evidence="8">Catalyzes two activities which are involved in the cyclic version of arginine biosynthesis: the synthesis of N-acetylglutamate from glutamate and acetyl-CoA as the acetyl donor, and of ornithine by transacetylation between N(2)-acetylornithine and glutamate.</text>
</comment>
<dbReference type="Proteomes" id="UP000002574">
    <property type="component" value="Chromosome"/>
</dbReference>
<comment type="catalytic activity">
    <reaction evidence="8">
        <text>L-glutamate + acetyl-CoA = N-acetyl-L-glutamate + CoA + H(+)</text>
        <dbReference type="Rhea" id="RHEA:24292"/>
        <dbReference type="ChEBI" id="CHEBI:15378"/>
        <dbReference type="ChEBI" id="CHEBI:29985"/>
        <dbReference type="ChEBI" id="CHEBI:44337"/>
        <dbReference type="ChEBI" id="CHEBI:57287"/>
        <dbReference type="ChEBI" id="CHEBI:57288"/>
        <dbReference type="EC" id="2.3.1.1"/>
    </reaction>
</comment>
<comment type="subunit">
    <text evidence="3 8">Heterotetramer of two alpha and two beta chains.</text>
</comment>
<dbReference type="GO" id="GO:0006526">
    <property type="term" value="P:L-arginine biosynthetic process"/>
    <property type="evidence" value="ECO:0007669"/>
    <property type="project" value="UniProtKB-UniRule"/>
</dbReference>
<feature type="site" description="Involved in the stabilization of negative charge on the oxyanion by the formation of the oxyanion hole" evidence="8">
    <location>
        <position position="103"/>
    </location>
</feature>
<feature type="binding site" evidence="8">
    <location>
        <position position="140"/>
    </location>
    <ligand>
        <name>substrate</name>
    </ligand>
</feature>
<feature type="chain" id="PRO_5023248216" description="Arginine biosynthesis bifunctional protein ArgJ alpha chain" evidence="8">
    <location>
        <begin position="1"/>
        <end position="172"/>
    </location>
</feature>
<evidence type="ECO:0000256" key="1">
    <source>
        <dbReference type="ARBA" id="ARBA00004496"/>
    </source>
</evidence>
<accession>D3DHI6</accession>
<keyword evidence="8" id="KW-0055">Arginine biosynthesis</keyword>
<evidence type="ECO:0000256" key="2">
    <source>
        <dbReference type="ARBA" id="ARBA00006774"/>
    </source>
</evidence>
<comment type="pathway">
    <text evidence="8">Amino-acid biosynthesis; L-arginine biosynthesis; L-ornithine and N-acetyl-L-glutamate from L-glutamate and N(2)-acetyl-L-ornithine (cyclic): step 1/1.</text>
</comment>
<keyword evidence="5 8" id="KW-0808">Transferase</keyword>
<evidence type="ECO:0000256" key="5">
    <source>
        <dbReference type="ARBA" id="ARBA00022679"/>
    </source>
</evidence>
<dbReference type="KEGG" id="hte:Hydth_0828"/>
<dbReference type="eggNOG" id="COG1364">
    <property type="taxonomic scope" value="Bacteria"/>
</dbReference>
<evidence type="ECO:0000256" key="3">
    <source>
        <dbReference type="ARBA" id="ARBA00011475"/>
    </source>
</evidence>
<dbReference type="UniPathway" id="UPA00068">
    <property type="reaction ID" value="UER00106"/>
</dbReference>
<keyword evidence="6 8" id="KW-0068">Autocatalytic cleavage</keyword>
<dbReference type="InterPro" id="IPR042195">
    <property type="entry name" value="ArgJ_beta_C"/>
</dbReference>
<dbReference type="EC" id="2.3.1.35" evidence="8"/>
<name>D3DHI6_HYDTT</name>
<feature type="binding site" evidence="8">
    <location>
        <position position="251"/>
    </location>
    <ligand>
        <name>substrate</name>
    </ligand>
</feature>
<organism evidence="9 10">
    <name type="scientific">Hydrogenobacter thermophilus (strain DSM 6534 / IAM 12695 / TK-6)</name>
    <dbReference type="NCBI Taxonomy" id="608538"/>
    <lineage>
        <taxon>Bacteria</taxon>
        <taxon>Pseudomonadati</taxon>
        <taxon>Aquificota</taxon>
        <taxon>Aquificia</taxon>
        <taxon>Aquificales</taxon>
        <taxon>Aquificaceae</taxon>
        <taxon>Hydrogenobacter</taxon>
    </lineage>
</organism>
<comment type="subcellular location">
    <subcellularLocation>
        <location evidence="1 8">Cytoplasm</location>
    </subcellularLocation>
</comment>
<feature type="binding site" evidence="8">
    <location>
        <position position="162"/>
    </location>
    <ligand>
        <name>substrate</name>
    </ligand>
</feature>
<keyword evidence="4 8" id="KW-0963">Cytoplasm</keyword>
<evidence type="ECO:0000256" key="7">
    <source>
        <dbReference type="ARBA" id="ARBA00023315"/>
    </source>
</evidence>
<dbReference type="NCBIfam" id="NF003802">
    <property type="entry name" value="PRK05388.1"/>
    <property type="match status" value="1"/>
</dbReference>
<dbReference type="PATRIC" id="fig|608538.5.peg.841"/>
<dbReference type="STRING" id="608538.HTH_0828"/>
<dbReference type="PANTHER" id="PTHR23100">
    <property type="entry name" value="ARGININE BIOSYNTHESIS BIFUNCTIONAL PROTEIN ARGJ"/>
    <property type="match status" value="1"/>
</dbReference>
<dbReference type="CDD" id="cd02152">
    <property type="entry name" value="OAT"/>
    <property type="match status" value="1"/>
</dbReference>
<dbReference type="HAMAP" id="MF_01106">
    <property type="entry name" value="ArgJ"/>
    <property type="match status" value="1"/>
</dbReference>
<dbReference type="GO" id="GO:0004042">
    <property type="term" value="F:L-glutamate N-acetyltransferase activity"/>
    <property type="evidence" value="ECO:0007669"/>
    <property type="project" value="UniProtKB-UniRule"/>
</dbReference>
<evidence type="ECO:0000256" key="6">
    <source>
        <dbReference type="ARBA" id="ARBA00022813"/>
    </source>
</evidence>
<comment type="caution">
    <text evidence="8">Lacks conserved residue(s) required for the propagation of feature annotation.</text>
</comment>
<dbReference type="Gene3D" id="3.60.70.12">
    <property type="entry name" value="L-amino peptidase D-ALA esterase/amidase"/>
    <property type="match status" value="1"/>
</dbReference>
<dbReference type="InterPro" id="IPR016117">
    <property type="entry name" value="ArgJ-like_dom_sf"/>
</dbReference>
<feature type="binding site" evidence="8">
    <location>
        <position position="373"/>
    </location>
    <ligand>
        <name>substrate</name>
    </ligand>
</feature>
<dbReference type="InterPro" id="IPR002813">
    <property type="entry name" value="Arg_biosynth_ArgJ"/>
</dbReference>
<dbReference type="KEGG" id="hth:HTH_0828"/>
<gene>
    <name evidence="8 9" type="primary">argJ</name>
    <name evidence="9" type="ordered locus">HTH_0828</name>
</gene>
<feature type="active site" description="Nucleophile" evidence="8">
    <location>
        <position position="173"/>
    </location>
</feature>
<dbReference type="Pfam" id="PF01960">
    <property type="entry name" value="ArgJ"/>
    <property type="match status" value="1"/>
</dbReference>
<comment type="similarity">
    <text evidence="2 8">Belongs to the ArgJ family.</text>
</comment>
<dbReference type="EMBL" id="AP011112">
    <property type="protein sequence ID" value="BAI69288.1"/>
    <property type="molecule type" value="Genomic_DNA"/>
</dbReference>
<comment type="pathway">
    <text evidence="8">Amino-acid biosynthesis; L-arginine biosynthesis; N(2)-acetyl-L-ornithine from L-glutamate: step 1/4.</text>
</comment>
<feature type="site" description="Involved in the stabilization of negative charge on the oxyanion by the formation of the oxyanion hole" evidence="8">
    <location>
        <position position="104"/>
    </location>
</feature>
<evidence type="ECO:0000256" key="4">
    <source>
        <dbReference type="ARBA" id="ARBA00022490"/>
    </source>
</evidence>
<keyword evidence="8" id="KW-0028">Amino-acid biosynthesis</keyword>
<reference evidence="9 10" key="1">
    <citation type="journal article" date="2010" name="J. Bacteriol.">
        <title>Complete genome sequence of the thermophilic, obligately chemolithoautotrophic hydrogen-oxidizing bacterium Hydrogenobacter thermophilus TK-6.</title>
        <authorList>
            <person name="Arai H."/>
            <person name="Kanbe H."/>
            <person name="Ishii M."/>
            <person name="Igarashi Y."/>
        </authorList>
    </citation>
    <scope>NUCLEOTIDE SEQUENCE [LARGE SCALE GENOMIC DNA]</scope>
    <source>
        <strain evidence="10">DSM 6534 / IAM 12695 / TK-6 [Tokyo]</strain>
    </source>
</reference>